<dbReference type="AlphaFoldDB" id="A0A0M6ZLU8"/>
<dbReference type="InterPro" id="IPR036465">
    <property type="entry name" value="vWFA_dom_sf"/>
</dbReference>
<gene>
    <name evidence="3" type="ORF">LA5096_05418</name>
</gene>
<evidence type="ECO:0000256" key="1">
    <source>
        <dbReference type="SAM" id="Phobius"/>
    </source>
</evidence>
<name>A0A0M6ZLU8_9HYPH</name>
<evidence type="ECO:0000313" key="4">
    <source>
        <dbReference type="Proteomes" id="UP000049983"/>
    </source>
</evidence>
<dbReference type="PROSITE" id="PS50234">
    <property type="entry name" value="VWFA"/>
    <property type="match status" value="1"/>
</dbReference>
<proteinExistence type="predicted"/>
<evidence type="ECO:0000313" key="3">
    <source>
        <dbReference type="EMBL" id="CTQ78035.1"/>
    </source>
</evidence>
<accession>A0A0M6ZLU8</accession>
<keyword evidence="1" id="KW-0472">Membrane</keyword>
<dbReference type="SUPFAM" id="SSF53300">
    <property type="entry name" value="vWA-like"/>
    <property type="match status" value="1"/>
</dbReference>
<dbReference type="EMBL" id="CXWC01000014">
    <property type="protein sequence ID" value="CTQ78035.1"/>
    <property type="molecule type" value="Genomic_DNA"/>
</dbReference>
<protein>
    <submittedName>
        <fullName evidence="3">VWFA-related Acidobacterial domain protein</fullName>
    </submittedName>
</protein>
<feature type="transmembrane region" description="Helical" evidence="1">
    <location>
        <begin position="298"/>
        <end position="317"/>
    </location>
</feature>
<feature type="domain" description="VWFA" evidence="2">
    <location>
        <begin position="95"/>
        <end position="279"/>
    </location>
</feature>
<sequence>MSEFELPIVFLMLPLPLAVYFLLPSYKERVSSVRFPFFRNLVSAAGQEPTPGSVVIGRTMIQNVAAILVWCLLVCSLAQPVRVGEPVVQETAARDVMLAIDISGSMDQTDFQTTDGERIQRLDAVKQVVGDFITERDGDRVALIVFGSKAYVQAPFTEDLVSVRALLEQTEVGMAGPQTVIGDAIGLAIRTFQSSQIDQRLLILLSDGSDTGSRMAPRNAAGIASSEGIEILTIGVGDPEGSGEQRLDEQSLREIASAAGGRYYFANDETALSAVYERINELAPREVETASYRPREPLGHYFLGLALLIGLMTLLLLQLNSLKRRTV</sequence>
<dbReference type="PANTHER" id="PTHR22550">
    <property type="entry name" value="SPORE GERMINATION PROTEIN"/>
    <property type="match status" value="1"/>
</dbReference>
<dbReference type="Gene3D" id="3.40.50.410">
    <property type="entry name" value="von Willebrand factor, type A domain"/>
    <property type="match status" value="1"/>
</dbReference>
<organism evidence="3 4">
    <name type="scientific">Roseibium album</name>
    <dbReference type="NCBI Taxonomy" id="311410"/>
    <lineage>
        <taxon>Bacteria</taxon>
        <taxon>Pseudomonadati</taxon>
        <taxon>Pseudomonadota</taxon>
        <taxon>Alphaproteobacteria</taxon>
        <taxon>Hyphomicrobiales</taxon>
        <taxon>Stappiaceae</taxon>
        <taxon>Roseibium</taxon>
    </lineage>
</organism>
<dbReference type="SMART" id="SM00327">
    <property type="entry name" value="VWA"/>
    <property type="match status" value="1"/>
</dbReference>
<dbReference type="GeneID" id="97672670"/>
<keyword evidence="1" id="KW-0812">Transmembrane</keyword>
<evidence type="ECO:0000259" key="2">
    <source>
        <dbReference type="PROSITE" id="PS50234"/>
    </source>
</evidence>
<dbReference type="InterPro" id="IPR050768">
    <property type="entry name" value="UPF0353/GerABKA_families"/>
</dbReference>
<dbReference type="PANTHER" id="PTHR22550:SF18">
    <property type="entry name" value="VWFA DOMAIN-CONTAINING PROTEIN"/>
    <property type="match status" value="1"/>
</dbReference>
<dbReference type="Proteomes" id="UP000049983">
    <property type="component" value="Unassembled WGS sequence"/>
</dbReference>
<dbReference type="STRING" id="311410.LA5095_05400"/>
<keyword evidence="1" id="KW-1133">Transmembrane helix</keyword>
<reference evidence="4" key="1">
    <citation type="submission" date="2015-07" db="EMBL/GenBank/DDBJ databases">
        <authorList>
            <person name="Rodrigo-Torres Lidia"/>
            <person name="Arahal R.David."/>
        </authorList>
    </citation>
    <scope>NUCLEOTIDE SEQUENCE [LARGE SCALE GENOMIC DNA]</scope>
    <source>
        <strain evidence="4">CECT 5096</strain>
    </source>
</reference>
<dbReference type="RefSeq" id="WP_055120705.1">
    <property type="nucleotide sequence ID" value="NZ_CXWA01000010.1"/>
</dbReference>
<dbReference type="Pfam" id="PF00092">
    <property type="entry name" value="VWA"/>
    <property type="match status" value="1"/>
</dbReference>
<keyword evidence="4" id="KW-1185">Reference proteome</keyword>
<dbReference type="InterPro" id="IPR002035">
    <property type="entry name" value="VWF_A"/>
</dbReference>
<dbReference type="OrthoDB" id="6206554at2"/>